<evidence type="ECO:0000256" key="5">
    <source>
        <dbReference type="ARBA" id="ARBA00022968"/>
    </source>
</evidence>
<evidence type="ECO:0000313" key="11">
    <source>
        <dbReference type="Proteomes" id="UP001152320"/>
    </source>
</evidence>
<protein>
    <recommendedName>
        <fullName evidence="9">Hexosyltransferase</fullName>
        <ecNumber evidence="9">2.4.1.-</ecNumber>
    </recommendedName>
</protein>
<dbReference type="GO" id="GO:0047238">
    <property type="term" value="F:glucuronosyl-N-acetylgalactosaminyl-proteoglycan 4-beta-N-acetylgalactosaminyltransferase activity"/>
    <property type="evidence" value="ECO:0007669"/>
    <property type="project" value="TreeGrafter"/>
</dbReference>
<comment type="subcellular location">
    <subcellularLocation>
        <location evidence="1 9">Golgi apparatus</location>
        <location evidence="1 9">Golgi stack membrane</location>
        <topology evidence="1 9">Single-pass type II membrane protein</topology>
    </subcellularLocation>
</comment>
<proteinExistence type="inferred from homology"/>
<dbReference type="PANTHER" id="PTHR12369:SF45">
    <property type="entry name" value="HEXOSYLTRANSFERASE"/>
    <property type="match status" value="1"/>
</dbReference>
<dbReference type="EMBL" id="JAIZAY010000020">
    <property type="protein sequence ID" value="KAJ8022883.1"/>
    <property type="molecule type" value="Genomic_DNA"/>
</dbReference>
<keyword evidence="5 9" id="KW-0735">Signal-anchor</keyword>
<evidence type="ECO:0000256" key="6">
    <source>
        <dbReference type="ARBA" id="ARBA00022989"/>
    </source>
</evidence>
<evidence type="ECO:0000256" key="7">
    <source>
        <dbReference type="ARBA" id="ARBA00023034"/>
    </source>
</evidence>
<dbReference type="Gene3D" id="3.90.550.10">
    <property type="entry name" value="Spore Coat Polysaccharide Biosynthesis Protein SpsA, Chain A"/>
    <property type="match status" value="1"/>
</dbReference>
<dbReference type="InterPro" id="IPR008428">
    <property type="entry name" value="Chond_GalNAc"/>
</dbReference>
<dbReference type="InterPro" id="IPR051227">
    <property type="entry name" value="CS_glycosyltransferase"/>
</dbReference>
<keyword evidence="11" id="KW-1185">Reference proteome</keyword>
<keyword evidence="7 9" id="KW-0333">Golgi apparatus</keyword>
<evidence type="ECO:0000256" key="4">
    <source>
        <dbReference type="ARBA" id="ARBA00022692"/>
    </source>
</evidence>
<gene>
    <name evidence="10" type="ORF">HOLleu_37904</name>
</gene>
<dbReference type="EC" id="2.4.1.-" evidence="9"/>
<keyword evidence="4" id="KW-0812">Transmembrane</keyword>
<comment type="similarity">
    <text evidence="2 9">Belongs to the chondroitin N-acetylgalactosaminyltransferase family.</text>
</comment>
<dbReference type="OrthoDB" id="431432at2759"/>
<evidence type="ECO:0000256" key="3">
    <source>
        <dbReference type="ARBA" id="ARBA00022679"/>
    </source>
</evidence>
<name>A0A9Q0YHZ5_HOLLE</name>
<evidence type="ECO:0000256" key="9">
    <source>
        <dbReference type="RuleBase" id="RU364016"/>
    </source>
</evidence>
<dbReference type="PANTHER" id="PTHR12369">
    <property type="entry name" value="CHONDROITIN SYNTHASE"/>
    <property type="match status" value="1"/>
</dbReference>
<dbReference type="InterPro" id="IPR029044">
    <property type="entry name" value="Nucleotide-diphossugar_trans"/>
</dbReference>
<dbReference type="AlphaFoldDB" id="A0A9Q0YHZ5"/>
<evidence type="ECO:0000256" key="2">
    <source>
        <dbReference type="ARBA" id="ARBA00009239"/>
    </source>
</evidence>
<keyword evidence="6" id="KW-1133">Transmembrane helix</keyword>
<comment type="caution">
    <text evidence="10">The sequence shown here is derived from an EMBL/GenBank/DDBJ whole genome shotgun (WGS) entry which is preliminary data.</text>
</comment>
<organism evidence="10 11">
    <name type="scientific">Holothuria leucospilota</name>
    <name type="common">Black long sea cucumber</name>
    <name type="synonym">Mertensiothuria leucospilota</name>
    <dbReference type="NCBI Taxonomy" id="206669"/>
    <lineage>
        <taxon>Eukaryota</taxon>
        <taxon>Metazoa</taxon>
        <taxon>Echinodermata</taxon>
        <taxon>Eleutherozoa</taxon>
        <taxon>Echinozoa</taxon>
        <taxon>Holothuroidea</taxon>
        <taxon>Aspidochirotacea</taxon>
        <taxon>Aspidochirotida</taxon>
        <taxon>Holothuriidae</taxon>
        <taxon>Holothuria</taxon>
    </lineage>
</organism>
<sequence>MAMASVSSKMKWMSVRTWTKVGLVLLIAFIVFLAKLETCTTSLDGCMKMGEVMSNQADGLNGQQRHEDCMTILSEMEERHRTETSVLKQQIAELKAELTKYGDGMQPLDEPSRQKKLILGESMDNKKFEEAQTLQKTIIQQVAKIDSQKSVKDEYDVNPFSSMSSKYIYTLGESLRHKPALHPRSDQKEDLVESVFFAVETLNKKKTNQHKFAVENFVDGIFRTDFTIGTYYNMVFRHPDTNYYYTVQLARPFAPLQKVKTQVIDSSKISINFIMPLKGRLDKFKTFLERFKKVAIDSNIEVFLTVVYFGRDGLTEIKTLLHSLTTRFAFRNFKLVSLDREFSRGLGLQEGVASWEGSNVLLFFCDVDIAFTTDFLEHCRYYTIPGQTVYYPVVFSLYNPDIVYQGQDQRPSEEDQLKITKETGFWRDFGFGMTCQYRSDFLNIGGFNTNIQGWGMEDVELYRRYLQSHLKVIRVPDNGIFHTYHPKDCPTTLSPEQYRMCIGSKALGEASHAMMGRLAFKETINMTLFNMGKSKLNVHYRKKHEDDDEED</sequence>
<dbReference type="SUPFAM" id="SSF53448">
    <property type="entry name" value="Nucleotide-diphospho-sugar transferases"/>
    <property type="match status" value="1"/>
</dbReference>
<dbReference type="Proteomes" id="UP001152320">
    <property type="component" value="Chromosome 20"/>
</dbReference>
<reference evidence="10" key="1">
    <citation type="submission" date="2021-10" db="EMBL/GenBank/DDBJ databases">
        <title>Tropical sea cucumber genome reveals ecological adaptation and Cuvierian tubules defense mechanism.</title>
        <authorList>
            <person name="Chen T."/>
        </authorList>
    </citation>
    <scope>NUCLEOTIDE SEQUENCE</scope>
    <source>
        <strain evidence="10">Nanhai2018</strain>
        <tissue evidence="10">Muscle</tissue>
    </source>
</reference>
<keyword evidence="8" id="KW-0472">Membrane</keyword>
<evidence type="ECO:0000313" key="10">
    <source>
        <dbReference type="EMBL" id="KAJ8022883.1"/>
    </source>
</evidence>
<accession>A0A9Q0YHZ5</accession>
<dbReference type="Pfam" id="PF05679">
    <property type="entry name" value="CHGN"/>
    <property type="match status" value="1"/>
</dbReference>
<evidence type="ECO:0000256" key="1">
    <source>
        <dbReference type="ARBA" id="ARBA00004447"/>
    </source>
</evidence>
<dbReference type="GO" id="GO:0032580">
    <property type="term" value="C:Golgi cisterna membrane"/>
    <property type="evidence" value="ECO:0007669"/>
    <property type="project" value="UniProtKB-SubCell"/>
</dbReference>
<evidence type="ECO:0000256" key="8">
    <source>
        <dbReference type="ARBA" id="ARBA00023136"/>
    </source>
</evidence>
<keyword evidence="3 9" id="KW-0808">Transferase</keyword>